<dbReference type="Proteomes" id="UP000261704">
    <property type="component" value="Chromosome"/>
</dbReference>
<keyword evidence="5 10" id="KW-0479">Metal-binding</keyword>
<dbReference type="OrthoDB" id="9778595at2"/>
<dbReference type="EMBL" id="CP032125">
    <property type="protein sequence ID" value="AXX99665.1"/>
    <property type="molecule type" value="Genomic_DNA"/>
</dbReference>
<evidence type="ECO:0000256" key="8">
    <source>
        <dbReference type="ARBA" id="ARBA00031306"/>
    </source>
</evidence>
<gene>
    <name evidence="12" type="ORF">BAR1_02705</name>
</gene>
<evidence type="ECO:0000256" key="10">
    <source>
        <dbReference type="PIRNR" id="PIRNR006268"/>
    </source>
</evidence>
<dbReference type="EC" id="2.7.1.180" evidence="1 10"/>
<keyword evidence="13" id="KW-1185">Reference proteome</keyword>
<organism evidence="12 13">
    <name type="scientific">Profundibacter amoris</name>
    <dbReference type="NCBI Taxonomy" id="2171755"/>
    <lineage>
        <taxon>Bacteria</taxon>
        <taxon>Pseudomonadati</taxon>
        <taxon>Pseudomonadota</taxon>
        <taxon>Alphaproteobacteria</taxon>
        <taxon>Rhodobacterales</taxon>
        <taxon>Paracoccaceae</taxon>
        <taxon>Profundibacter</taxon>
    </lineage>
</organism>
<evidence type="ECO:0000256" key="2">
    <source>
        <dbReference type="ARBA" id="ARBA00016337"/>
    </source>
</evidence>
<evidence type="ECO:0000256" key="5">
    <source>
        <dbReference type="ARBA" id="ARBA00022723"/>
    </source>
</evidence>
<evidence type="ECO:0000256" key="1">
    <source>
        <dbReference type="ARBA" id="ARBA00011955"/>
    </source>
</evidence>
<evidence type="ECO:0000256" key="11">
    <source>
        <dbReference type="PIRSR" id="PIRSR006268-2"/>
    </source>
</evidence>
<feature type="binding site" evidence="11">
    <location>
        <position position="257"/>
    </location>
    <ligand>
        <name>Mg(2+)</name>
        <dbReference type="ChEBI" id="CHEBI:18420"/>
    </ligand>
</feature>
<accession>A0A347ULD7</accession>
<dbReference type="GO" id="GO:0016740">
    <property type="term" value="F:transferase activity"/>
    <property type="evidence" value="ECO:0007669"/>
    <property type="project" value="UniProtKB-UniRule"/>
</dbReference>
<evidence type="ECO:0000256" key="7">
    <source>
        <dbReference type="ARBA" id="ARBA00022842"/>
    </source>
</evidence>
<evidence type="ECO:0000313" key="12">
    <source>
        <dbReference type="EMBL" id="AXX99665.1"/>
    </source>
</evidence>
<keyword evidence="4 10" id="KW-0808">Transferase</keyword>
<proteinExistence type="inferred from homology"/>
<comment type="similarity">
    <text evidence="10">Belongs to the ApbE family.</text>
</comment>
<comment type="catalytic activity">
    <reaction evidence="9 10">
        <text>L-threonyl-[protein] + FAD = FMN-L-threonyl-[protein] + AMP + H(+)</text>
        <dbReference type="Rhea" id="RHEA:36847"/>
        <dbReference type="Rhea" id="RHEA-COMP:11060"/>
        <dbReference type="Rhea" id="RHEA-COMP:11061"/>
        <dbReference type="ChEBI" id="CHEBI:15378"/>
        <dbReference type="ChEBI" id="CHEBI:30013"/>
        <dbReference type="ChEBI" id="CHEBI:57692"/>
        <dbReference type="ChEBI" id="CHEBI:74257"/>
        <dbReference type="ChEBI" id="CHEBI:456215"/>
        <dbReference type="EC" id="2.7.1.180"/>
    </reaction>
</comment>
<name>A0A347ULD7_9RHOB</name>
<feature type="binding site" evidence="11">
    <location>
        <position position="253"/>
    </location>
    <ligand>
        <name>Mg(2+)</name>
        <dbReference type="ChEBI" id="CHEBI:18420"/>
    </ligand>
</feature>
<dbReference type="PANTHER" id="PTHR30040:SF2">
    <property type="entry name" value="FAD:PROTEIN FMN TRANSFERASE"/>
    <property type="match status" value="1"/>
</dbReference>
<dbReference type="AlphaFoldDB" id="A0A347ULD7"/>
<dbReference type="GO" id="GO:0046872">
    <property type="term" value="F:metal ion binding"/>
    <property type="evidence" value="ECO:0007669"/>
    <property type="project" value="UniProtKB-UniRule"/>
</dbReference>
<dbReference type="Gene3D" id="3.10.520.10">
    <property type="entry name" value="ApbE-like domains"/>
    <property type="match status" value="1"/>
</dbReference>
<evidence type="ECO:0000256" key="4">
    <source>
        <dbReference type="ARBA" id="ARBA00022679"/>
    </source>
</evidence>
<feature type="binding site" evidence="11">
    <location>
        <position position="139"/>
    </location>
    <ligand>
        <name>Mg(2+)</name>
        <dbReference type="ChEBI" id="CHEBI:18420"/>
    </ligand>
</feature>
<dbReference type="PIRSF" id="PIRSF006268">
    <property type="entry name" value="ApbE"/>
    <property type="match status" value="1"/>
</dbReference>
<evidence type="ECO:0000256" key="3">
    <source>
        <dbReference type="ARBA" id="ARBA00022630"/>
    </source>
</evidence>
<sequence>MGTRWTADLGLPEGIDPAAVETALADAVAQVDAQMSTWKADSDLMRLNAAPVGEWVAVPPELMQVLSRGLEIGQAPDGAFDIGLGDLVSAWGFGADNADEATIRANLGRPRQPTHEVLELDEQGLRARKLAPLALDLSGIAKGYGVDRMMRVCGDFNIPSALVALDGELRAKGVQPDSTPWSVVIEKPAYDARLPLSMLELQDAAVATSGDYRHWVEVDGMRLSHTMDHRMGGPTLPGIAGVTVVAADGMTADAMATAILVLGVSDGRAFAQKRGVDCLILERAGSELRQHGVGPLFDVDA</sequence>
<evidence type="ECO:0000256" key="9">
    <source>
        <dbReference type="ARBA" id="ARBA00048540"/>
    </source>
</evidence>
<dbReference type="InterPro" id="IPR003374">
    <property type="entry name" value="ApbE-like_sf"/>
</dbReference>
<keyword evidence="6 10" id="KW-0274">FAD</keyword>
<dbReference type="SUPFAM" id="SSF143631">
    <property type="entry name" value="ApbE-like"/>
    <property type="match status" value="1"/>
</dbReference>
<keyword evidence="3 10" id="KW-0285">Flavoprotein</keyword>
<reference evidence="12 13" key="1">
    <citation type="submission" date="2018-09" db="EMBL/GenBank/DDBJ databases">
        <title>Profundibacter amoris BAR1 gen. nov., sp. nov., a new member of the Roseobacter clade isolated at Lokis Castle Vent Field on the Arctic Mid-Oceanic Ridge.</title>
        <authorList>
            <person name="Le Moine Bauer S."/>
            <person name="Sjoeberg A.G."/>
            <person name="L'Haridon S."/>
            <person name="Stokke R."/>
            <person name="Roalkvam I."/>
            <person name="Steen I.H."/>
            <person name="Dahle H."/>
        </authorList>
    </citation>
    <scope>NUCLEOTIDE SEQUENCE [LARGE SCALE GENOMIC DNA]</scope>
    <source>
        <strain evidence="12 13">BAR1</strain>
    </source>
</reference>
<dbReference type="Pfam" id="PF02424">
    <property type="entry name" value="ApbE"/>
    <property type="match status" value="1"/>
</dbReference>
<comment type="cofactor">
    <cofactor evidence="11">
        <name>Mg(2+)</name>
        <dbReference type="ChEBI" id="CHEBI:18420"/>
    </cofactor>
    <cofactor evidence="11">
        <name>Mn(2+)</name>
        <dbReference type="ChEBI" id="CHEBI:29035"/>
    </cofactor>
    <text evidence="11">Magnesium. Can also use manganese.</text>
</comment>
<evidence type="ECO:0000256" key="6">
    <source>
        <dbReference type="ARBA" id="ARBA00022827"/>
    </source>
</evidence>
<dbReference type="InterPro" id="IPR024932">
    <property type="entry name" value="ApbE"/>
</dbReference>
<dbReference type="PANTHER" id="PTHR30040">
    <property type="entry name" value="THIAMINE BIOSYNTHESIS LIPOPROTEIN APBE"/>
    <property type="match status" value="1"/>
</dbReference>
<dbReference type="KEGG" id="pamo:BAR1_02705"/>
<keyword evidence="7 10" id="KW-0460">Magnesium</keyword>
<protein>
    <recommendedName>
        <fullName evidence="2 10">FAD:protein FMN transferase</fullName>
        <ecNumber evidence="1 10">2.7.1.180</ecNumber>
    </recommendedName>
    <alternativeName>
        <fullName evidence="8 10">Flavin transferase</fullName>
    </alternativeName>
</protein>
<evidence type="ECO:0000313" key="13">
    <source>
        <dbReference type="Proteomes" id="UP000261704"/>
    </source>
</evidence>